<protein>
    <submittedName>
        <fullName evidence="2">Uncharacterized protein</fullName>
    </submittedName>
</protein>
<dbReference type="KEGG" id="smd:Smed_6319"/>
<evidence type="ECO:0000313" key="3">
    <source>
        <dbReference type="Proteomes" id="UP000001108"/>
    </source>
</evidence>
<dbReference type="AlphaFoldDB" id="A6UMN6"/>
<keyword evidence="2" id="KW-0614">Plasmid</keyword>
<feature type="region of interest" description="Disordered" evidence="1">
    <location>
        <begin position="21"/>
        <end position="56"/>
    </location>
</feature>
<dbReference type="EMBL" id="CP000740">
    <property type="protein sequence ID" value="ABR64916.1"/>
    <property type="molecule type" value="Genomic_DNA"/>
</dbReference>
<accession>A6UMN6</accession>
<geneLocation type="plasmid" evidence="2 3">
    <name>pSMED02</name>
</geneLocation>
<evidence type="ECO:0000313" key="2">
    <source>
        <dbReference type="EMBL" id="ABR64916.1"/>
    </source>
</evidence>
<proteinExistence type="predicted"/>
<gene>
    <name evidence="2" type="ordered locus">Smed_6319</name>
</gene>
<reference evidence="3" key="1">
    <citation type="submission" date="2007-06" db="EMBL/GenBank/DDBJ databases">
        <title>Complete sequence of Sinorhizobium medicae WSM419 plasmid pSMED02.</title>
        <authorList>
            <consortium name="US DOE Joint Genome Institute"/>
            <person name="Copeland A."/>
            <person name="Lucas S."/>
            <person name="Lapidus A."/>
            <person name="Barry K."/>
            <person name="Glavina del Rio T."/>
            <person name="Dalin E."/>
            <person name="Tice H."/>
            <person name="Pitluck S."/>
            <person name="Chain P."/>
            <person name="Malfatti S."/>
            <person name="Shin M."/>
            <person name="Vergez L."/>
            <person name="Schmutz J."/>
            <person name="Larimer F."/>
            <person name="Land M."/>
            <person name="Hauser L."/>
            <person name="Kyrpides N."/>
            <person name="Mikhailova N."/>
            <person name="Reeve W.G."/>
            <person name="Richardson P."/>
        </authorList>
    </citation>
    <scope>NUCLEOTIDE SEQUENCE [LARGE SCALE GENOMIC DNA]</scope>
    <source>
        <strain evidence="3">WSM419</strain>
        <plasmid evidence="3">Plasmid pSMED02</plasmid>
    </source>
</reference>
<dbReference type="OrthoDB" id="8421860at2"/>
<dbReference type="PATRIC" id="fig|366394.8.peg.2842"/>
<reference evidence="2 3" key="2">
    <citation type="journal article" date="2010" name="Stand. Genomic Sci.">
        <title>Complete genome sequence of the Medicago microsymbiont Ensifer (Sinorhizobium) medicae strain WSM419.</title>
        <authorList>
            <person name="Reeve W."/>
            <person name="Chain P."/>
            <person name="O'Hara G."/>
            <person name="Ardley J."/>
            <person name="Nandesena K."/>
            <person name="Brau L."/>
            <person name="Tiwari R."/>
            <person name="Malfatti S."/>
            <person name="Kiss H."/>
            <person name="Lapidus A."/>
            <person name="Copeland A."/>
            <person name="Nolan M."/>
            <person name="Land M."/>
            <person name="Hauser L."/>
            <person name="Chang Y.J."/>
            <person name="Ivanova N."/>
            <person name="Mavromatis K."/>
            <person name="Markowitz V."/>
            <person name="Kyrpides N."/>
            <person name="Gollagher M."/>
            <person name="Yates R."/>
            <person name="Dilworth M."/>
            <person name="Howieson J."/>
        </authorList>
    </citation>
    <scope>NUCLEOTIDE SEQUENCE [LARGE SCALE GENOMIC DNA]</scope>
    <source>
        <strain evidence="2 3">WSM419</strain>
        <plasmid evidence="3">Plasmid pSMED02</plasmid>
    </source>
</reference>
<organism evidence="2 3">
    <name type="scientific">Sinorhizobium medicae (strain WSM419)</name>
    <name type="common">Ensifer medicae</name>
    <dbReference type="NCBI Taxonomy" id="366394"/>
    <lineage>
        <taxon>Bacteria</taxon>
        <taxon>Pseudomonadati</taxon>
        <taxon>Pseudomonadota</taxon>
        <taxon>Alphaproteobacteria</taxon>
        <taxon>Hyphomicrobiales</taxon>
        <taxon>Rhizobiaceae</taxon>
        <taxon>Sinorhizobium/Ensifer group</taxon>
        <taxon>Sinorhizobium</taxon>
    </lineage>
</organism>
<feature type="compositionally biased region" description="Basic residues" evidence="1">
    <location>
        <begin position="24"/>
        <end position="42"/>
    </location>
</feature>
<dbReference type="Proteomes" id="UP000001108">
    <property type="component" value="Plasmid pSMED02"/>
</dbReference>
<dbReference type="HOGENOM" id="CLU_1748417_0_0_5"/>
<evidence type="ECO:0000256" key="1">
    <source>
        <dbReference type="SAM" id="MobiDB-lite"/>
    </source>
</evidence>
<name>A6UMN6_SINMW</name>
<sequence length="149" mass="16133">MIHFAINSPQRRITVRQLASRISSSKRRAVPKHQFGPRRHRAVTPPQPGAMEQRTTENSMITKISVSAALASFVTFASVGPAIAAFDYYEGADINAKRGAPTAVKRTDGRTTGGIRTNAATYGFPNGIKTAPEVVKGGEGEYYQGLSRR</sequence>